<dbReference type="GO" id="GO:0003723">
    <property type="term" value="F:RNA binding"/>
    <property type="evidence" value="ECO:0007669"/>
    <property type="project" value="InterPro"/>
</dbReference>
<evidence type="ECO:0000313" key="3">
    <source>
        <dbReference type="Proteomes" id="UP000199317"/>
    </source>
</evidence>
<dbReference type="InterPro" id="IPR020103">
    <property type="entry name" value="PsdUridine_synth_cat_dom_sf"/>
</dbReference>
<feature type="domain" description="Pseudouridine synthase RsuA/RluA-like" evidence="1">
    <location>
        <begin position="122"/>
        <end position="269"/>
    </location>
</feature>
<dbReference type="AlphaFoldDB" id="A0A1H0VSW6"/>
<proteinExistence type="predicted"/>
<dbReference type="Gene3D" id="3.30.2350.10">
    <property type="entry name" value="Pseudouridine synthase"/>
    <property type="match status" value="1"/>
</dbReference>
<dbReference type="InterPro" id="IPR006145">
    <property type="entry name" value="PsdUridine_synth_RsuA/RluA"/>
</dbReference>
<dbReference type="Proteomes" id="UP000199317">
    <property type="component" value="Unassembled WGS sequence"/>
</dbReference>
<dbReference type="SUPFAM" id="SSF55120">
    <property type="entry name" value="Pseudouridine synthase"/>
    <property type="match status" value="1"/>
</dbReference>
<protein>
    <submittedName>
        <fullName evidence="2">tRNA pseudouridine32 synthase / 23S rRNA pseudouridine746 synthase</fullName>
    </submittedName>
</protein>
<dbReference type="GO" id="GO:0140098">
    <property type="term" value="F:catalytic activity, acting on RNA"/>
    <property type="evidence" value="ECO:0007669"/>
    <property type="project" value="UniProtKB-ARBA"/>
</dbReference>
<accession>A0A1H0VSW6</accession>
<sequence length="329" mass="37249">MCHAPPSYKAMVESRPCLECAPMHNSHDPRVLPVREGVSPSCVVTPSQGGGLLIDFLAGRLPVVGRAEWLRRMERGEVMDEHGHPVTPGRPFVPGLRIYYYRELAREASIPFEEAVLYQDEHLVVADKPHFLPVVPTGRYLQHTLLVRLKRRLGLDDLSPVHRIDRDTAGLVLFSVQRATRGRYQALFRDRAVDKTYDAVAPWRADVAFPRERASRIEESPQFFRMHEVPGEANSLTRMEVLDVDGAWARYRLSPVTGRRHQLRVHMAALGLPLRGDAFYPEVNDPPEGDFSRPLQLLARAIAFTDPVTGRERRFESGRQLEWPVAGSG</sequence>
<dbReference type="Pfam" id="PF00849">
    <property type="entry name" value="PseudoU_synth_2"/>
    <property type="match status" value="1"/>
</dbReference>
<evidence type="ECO:0000313" key="2">
    <source>
        <dbReference type="EMBL" id="SDP81672.1"/>
    </source>
</evidence>
<name>A0A1H0VSW6_9BURK</name>
<dbReference type="CDD" id="cd02558">
    <property type="entry name" value="PSRA_1"/>
    <property type="match status" value="1"/>
</dbReference>
<organism evidence="2 3">
    <name type="scientific">Paracidovorax cattleyae</name>
    <dbReference type="NCBI Taxonomy" id="80868"/>
    <lineage>
        <taxon>Bacteria</taxon>
        <taxon>Pseudomonadati</taxon>
        <taxon>Pseudomonadota</taxon>
        <taxon>Betaproteobacteria</taxon>
        <taxon>Burkholderiales</taxon>
        <taxon>Comamonadaceae</taxon>
        <taxon>Paracidovorax</taxon>
    </lineage>
</organism>
<dbReference type="PANTHER" id="PTHR21600">
    <property type="entry name" value="MITOCHONDRIAL RNA PSEUDOURIDINE SYNTHASE"/>
    <property type="match status" value="1"/>
</dbReference>
<dbReference type="PANTHER" id="PTHR21600:SF84">
    <property type="entry name" value="PSEUDOURIDINE SYNTHASE RSUA_RLUA-LIKE DOMAIN-CONTAINING PROTEIN"/>
    <property type="match status" value="1"/>
</dbReference>
<evidence type="ECO:0000259" key="1">
    <source>
        <dbReference type="Pfam" id="PF00849"/>
    </source>
</evidence>
<gene>
    <name evidence="2" type="ORF">SAMN04489708_12867</name>
</gene>
<dbReference type="InterPro" id="IPR006224">
    <property type="entry name" value="PsdUridine_synth_RluA-like_CS"/>
</dbReference>
<dbReference type="GO" id="GO:0000455">
    <property type="term" value="P:enzyme-directed rRNA pseudouridine synthesis"/>
    <property type="evidence" value="ECO:0007669"/>
    <property type="project" value="TreeGrafter"/>
</dbReference>
<reference evidence="3" key="1">
    <citation type="submission" date="2016-10" db="EMBL/GenBank/DDBJ databases">
        <authorList>
            <person name="Varghese N."/>
            <person name="Submissions S."/>
        </authorList>
    </citation>
    <scope>NUCLEOTIDE SEQUENCE [LARGE SCALE GENOMIC DNA]</scope>
    <source>
        <strain evidence="3">DSM 17101</strain>
    </source>
</reference>
<dbReference type="GO" id="GO:0009982">
    <property type="term" value="F:pseudouridine synthase activity"/>
    <property type="evidence" value="ECO:0007669"/>
    <property type="project" value="InterPro"/>
</dbReference>
<dbReference type="PROSITE" id="PS01129">
    <property type="entry name" value="PSI_RLU"/>
    <property type="match status" value="1"/>
</dbReference>
<keyword evidence="3" id="KW-1185">Reference proteome</keyword>
<dbReference type="EMBL" id="FNJL01000028">
    <property type="protein sequence ID" value="SDP81672.1"/>
    <property type="molecule type" value="Genomic_DNA"/>
</dbReference>
<dbReference type="InterPro" id="IPR050188">
    <property type="entry name" value="RluA_PseudoU_synthase"/>
</dbReference>